<accession>A0A0V1AWC8</accession>
<dbReference type="OrthoDB" id="5917441at2759"/>
<dbReference type="EMBL" id="JYDH01000181">
    <property type="protein sequence ID" value="KRY29083.1"/>
    <property type="molecule type" value="Genomic_DNA"/>
</dbReference>
<organism evidence="1 2">
    <name type="scientific">Trichinella spiralis</name>
    <name type="common">Trichina worm</name>
    <dbReference type="NCBI Taxonomy" id="6334"/>
    <lineage>
        <taxon>Eukaryota</taxon>
        <taxon>Metazoa</taxon>
        <taxon>Ecdysozoa</taxon>
        <taxon>Nematoda</taxon>
        <taxon>Enoplea</taxon>
        <taxon>Dorylaimia</taxon>
        <taxon>Trichinellida</taxon>
        <taxon>Trichinellidae</taxon>
        <taxon>Trichinella</taxon>
    </lineage>
</organism>
<dbReference type="InParanoid" id="A0A0V1AWC8"/>
<comment type="caution">
    <text evidence="1">The sequence shown here is derived from an EMBL/GenBank/DDBJ whole genome shotgun (WGS) entry which is preliminary data.</text>
</comment>
<sequence length="102" mass="10993">MGARRSFQSSLIKVGLIVESSSDGGRSLWANSEARSPAPGNRIRPENTQICLEIVGAPAVELVTNEKVLKLVGFILAGQRFDWGAARRGIFREPAGWLATNA</sequence>
<proteinExistence type="predicted"/>
<gene>
    <name evidence="1" type="ORF">T01_11014</name>
</gene>
<name>A0A0V1AWC8_TRISP</name>
<reference evidence="1 2" key="1">
    <citation type="submission" date="2015-01" db="EMBL/GenBank/DDBJ databases">
        <title>Evolution of Trichinella species and genotypes.</title>
        <authorList>
            <person name="Korhonen P.K."/>
            <person name="Edoardo P."/>
            <person name="Giuseppe L.R."/>
            <person name="Gasser R.B."/>
        </authorList>
    </citation>
    <scope>NUCLEOTIDE SEQUENCE [LARGE SCALE GENOMIC DNA]</scope>
    <source>
        <strain evidence="1">ISS3</strain>
    </source>
</reference>
<evidence type="ECO:0000313" key="1">
    <source>
        <dbReference type="EMBL" id="KRY29083.1"/>
    </source>
</evidence>
<dbReference type="AlphaFoldDB" id="A0A0V1AWC8"/>
<evidence type="ECO:0000313" key="2">
    <source>
        <dbReference type="Proteomes" id="UP000054776"/>
    </source>
</evidence>
<dbReference type="Proteomes" id="UP000054776">
    <property type="component" value="Unassembled WGS sequence"/>
</dbReference>
<keyword evidence="2" id="KW-1185">Reference proteome</keyword>
<protein>
    <submittedName>
        <fullName evidence="1">Uncharacterized protein</fullName>
    </submittedName>
</protein>